<protein>
    <submittedName>
        <fullName evidence="3">Tripartite tricarboxylate transporter TctB family protein</fullName>
    </submittedName>
</protein>
<name>A0A7V7RKG2_9BACI</name>
<gene>
    <name evidence="3" type="ORF">F7732_14045</name>
</gene>
<keyword evidence="1" id="KW-1133">Transmembrane helix</keyword>
<comment type="caution">
    <text evidence="3">The sequence shown here is derived from an EMBL/GenBank/DDBJ whole genome shotgun (WGS) entry which is preliminary data.</text>
</comment>
<evidence type="ECO:0000313" key="3">
    <source>
        <dbReference type="EMBL" id="KAB2331790.1"/>
    </source>
</evidence>
<feature type="transmembrane region" description="Helical" evidence="1">
    <location>
        <begin position="99"/>
        <end position="116"/>
    </location>
</feature>
<sequence length="152" mass="17859">MLKMIHRKTALVLIVFSFLYLLMSYQLPEYPYAIIDADFVPKILGFLLLFLSVLLFLSKKKETEEERKKRNIPKADIVTLLVVCVFIIVYIFLFEMIGFFIMTALFIFICSWYLGYKRHVVNGIVSLSFSLFIYLLFNYMLQINLPAGILPF</sequence>
<keyword evidence="4" id="KW-1185">Reference proteome</keyword>
<dbReference type="Pfam" id="PF07331">
    <property type="entry name" value="TctB"/>
    <property type="match status" value="1"/>
</dbReference>
<evidence type="ECO:0000313" key="4">
    <source>
        <dbReference type="Proteomes" id="UP000441354"/>
    </source>
</evidence>
<feature type="domain" description="DUF1468" evidence="2">
    <location>
        <begin position="10"/>
        <end position="146"/>
    </location>
</feature>
<dbReference type="EMBL" id="WBOT01000004">
    <property type="protein sequence ID" value="KAB2331790.1"/>
    <property type="molecule type" value="Genomic_DNA"/>
</dbReference>
<keyword evidence="1" id="KW-0472">Membrane</keyword>
<reference evidence="3 4" key="1">
    <citation type="journal article" date="2014" name="Arch. Microbiol.">
        <title>Bacillus mesophilum sp. nov., strain IITR-54T, a novel 4-chlorobiphenyl dechlorinating bacterium.</title>
        <authorList>
            <person name="Manickam N."/>
            <person name="Singh N.K."/>
            <person name="Bajaj A."/>
            <person name="Kumar R.M."/>
            <person name="Kaur G."/>
            <person name="Kaur N."/>
            <person name="Bala M."/>
            <person name="Kumar A."/>
            <person name="Mayilraj S."/>
        </authorList>
    </citation>
    <scope>NUCLEOTIDE SEQUENCE [LARGE SCALE GENOMIC DNA]</scope>
    <source>
        <strain evidence="3 4">IITR-54</strain>
    </source>
</reference>
<feature type="transmembrane region" description="Helical" evidence="1">
    <location>
        <begin position="9"/>
        <end position="27"/>
    </location>
</feature>
<evidence type="ECO:0000259" key="2">
    <source>
        <dbReference type="Pfam" id="PF07331"/>
    </source>
</evidence>
<accession>A0A7V7RKG2</accession>
<dbReference type="Proteomes" id="UP000441354">
    <property type="component" value="Unassembled WGS sequence"/>
</dbReference>
<proteinExistence type="predicted"/>
<dbReference type="AlphaFoldDB" id="A0A7V7RKG2"/>
<feature type="transmembrane region" description="Helical" evidence="1">
    <location>
        <begin position="39"/>
        <end position="57"/>
    </location>
</feature>
<organism evidence="3 4">
    <name type="scientific">Bacillus mesophilum</name>
    <dbReference type="NCBI Taxonomy" id="1071718"/>
    <lineage>
        <taxon>Bacteria</taxon>
        <taxon>Bacillati</taxon>
        <taxon>Bacillota</taxon>
        <taxon>Bacilli</taxon>
        <taxon>Bacillales</taxon>
        <taxon>Bacillaceae</taxon>
        <taxon>Bacillus</taxon>
    </lineage>
</organism>
<feature type="transmembrane region" description="Helical" evidence="1">
    <location>
        <begin position="123"/>
        <end position="141"/>
    </location>
</feature>
<dbReference type="InterPro" id="IPR009936">
    <property type="entry name" value="DUF1468"/>
</dbReference>
<dbReference type="RefSeq" id="WP_151574667.1">
    <property type="nucleotide sequence ID" value="NZ_WBOT01000004.1"/>
</dbReference>
<keyword evidence="1" id="KW-0812">Transmembrane</keyword>
<feature type="transmembrane region" description="Helical" evidence="1">
    <location>
        <begin position="77"/>
        <end position="93"/>
    </location>
</feature>
<evidence type="ECO:0000256" key="1">
    <source>
        <dbReference type="SAM" id="Phobius"/>
    </source>
</evidence>
<dbReference type="OrthoDB" id="2426743at2"/>